<evidence type="ECO:0000256" key="7">
    <source>
        <dbReference type="SAM" id="Coils"/>
    </source>
</evidence>
<dbReference type="AlphaFoldDB" id="A0A841EYV0"/>
<keyword evidence="10" id="KW-1185">Reference proteome</keyword>
<evidence type="ECO:0000313" key="9">
    <source>
        <dbReference type="EMBL" id="MBB6004671.1"/>
    </source>
</evidence>
<gene>
    <name evidence="9" type="ORF">HNP25_003337</name>
</gene>
<evidence type="ECO:0000256" key="6">
    <source>
        <dbReference type="ARBA" id="ARBA00023306"/>
    </source>
</evidence>
<proteinExistence type="inferred from homology"/>
<comment type="subcellular location">
    <subcellularLocation>
        <location evidence="1">Cytoplasm</location>
    </subcellularLocation>
</comment>
<dbReference type="PANTHER" id="PTHR35794">
    <property type="entry name" value="CELL DIVISION PROTEIN DIVIVA"/>
    <property type="match status" value="1"/>
</dbReference>
<evidence type="ECO:0000313" key="10">
    <source>
        <dbReference type="Proteomes" id="UP000524404"/>
    </source>
</evidence>
<keyword evidence="6" id="KW-0131">Cell cycle</keyword>
<dbReference type="EMBL" id="JACHKT010000027">
    <property type="protein sequence ID" value="MBB6004671.1"/>
    <property type="molecule type" value="Genomic_DNA"/>
</dbReference>
<dbReference type="Proteomes" id="UP000524404">
    <property type="component" value="Unassembled WGS sequence"/>
</dbReference>
<dbReference type="GO" id="GO:0005737">
    <property type="term" value="C:cytoplasm"/>
    <property type="evidence" value="ECO:0007669"/>
    <property type="project" value="UniProtKB-SubCell"/>
</dbReference>
<comment type="similarity">
    <text evidence="2">Belongs to the DivIVA family.</text>
</comment>
<evidence type="ECO:0000256" key="3">
    <source>
        <dbReference type="ARBA" id="ARBA00022490"/>
    </source>
</evidence>
<sequence length="325" mass="37217">MRITPLEIKKHTFDKSFRGYDTESVEAFLLSLSQEWERVGDDMRQSKQKLEVAEREIVRMKEIENSLFKTLKAAEEAQDQINIKAQSEVEQLKENARIEAEEILNEARKSAKMIVSDAENKAKFLVEEAVNDLKNYERDFKAMEKYKEFLVVELKRFANDTLEKVAKFEDNLSTRTTFQKIENVVEKSVSTILPPNEVKVTVLEEPAKQTPTIPVKEEVFVENAPLFAKSEESKNETEILFEPANGFDDENEELPEVHKILEKQEQVVFNAKADELVREMRTIKVKPRKPGKDDGLPTVSSVMEEFGKDNSSGISNGGGSFFDDL</sequence>
<evidence type="ECO:0000256" key="2">
    <source>
        <dbReference type="ARBA" id="ARBA00009008"/>
    </source>
</evidence>
<evidence type="ECO:0000256" key="1">
    <source>
        <dbReference type="ARBA" id="ARBA00004496"/>
    </source>
</evidence>
<evidence type="ECO:0000256" key="4">
    <source>
        <dbReference type="ARBA" id="ARBA00022618"/>
    </source>
</evidence>
<name>A0A841EYV0_9BACT</name>
<dbReference type="Pfam" id="PF05103">
    <property type="entry name" value="DivIVA"/>
    <property type="match status" value="1"/>
</dbReference>
<dbReference type="InterPro" id="IPR019933">
    <property type="entry name" value="DivIVA_domain"/>
</dbReference>
<evidence type="ECO:0000256" key="8">
    <source>
        <dbReference type="SAM" id="MobiDB-lite"/>
    </source>
</evidence>
<dbReference type="NCBIfam" id="TIGR03544">
    <property type="entry name" value="DivI1A_domain"/>
    <property type="match status" value="1"/>
</dbReference>
<dbReference type="InterPro" id="IPR007793">
    <property type="entry name" value="DivIVA_fam"/>
</dbReference>
<reference evidence="9 10" key="1">
    <citation type="submission" date="2020-08" db="EMBL/GenBank/DDBJ databases">
        <title>Functional genomics of gut bacteria from endangered species of beetles.</title>
        <authorList>
            <person name="Carlos-Shanley C."/>
        </authorList>
    </citation>
    <scope>NUCLEOTIDE SEQUENCE [LARGE SCALE GENOMIC DNA]</scope>
    <source>
        <strain evidence="9 10">S00070</strain>
    </source>
</reference>
<organism evidence="9 10">
    <name type="scientific">Arcicella rosea</name>
    <dbReference type="NCBI Taxonomy" id="502909"/>
    <lineage>
        <taxon>Bacteria</taxon>
        <taxon>Pseudomonadati</taxon>
        <taxon>Bacteroidota</taxon>
        <taxon>Cytophagia</taxon>
        <taxon>Cytophagales</taxon>
        <taxon>Flectobacillaceae</taxon>
        <taxon>Arcicella</taxon>
    </lineage>
</organism>
<feature type="compositionally biased region" description="Gly residues" evidence="8">
    <location>
        <begin position="315"/>
        <end position="325"/>
    </location>
</feature>
<dbReference type="Gene3D" id="6.10.250.660">
    <property type="match status" value="1"/>
</dbReference>
<keyword evidence="3" id="KW-0963">Cytoplasm</keyword>
<evidence type="ECO:0000256" key="5">
    <source>
        <dbReference type="ARBA" id="ARBA00023054"/>
    </source>
</evidence>
<dbReference type="RefSeq" id="WP_184135814.1">
    <property type="nucleotide sequence ID" value="NZ_JACHKT010000027.1"/>
</dbReference>
<protein>
    <submittedName>
        <fullName evidence="9">Cell division initiation protein</fullName>
    </submittedName>
</protein>
<dbReference type="GO" id="GO:0051301">
    <property type="term" value="P:cell division"/>
    <property type="evidence" value="ECO:0007669"/>
    <property type="project" value="UniProtKB-KW"/>
</dbReference>
<feature type="coiled-coil region" evidence="7">
    <location>
        <begin position="43"/>
        <end position="146"/>
    </location>
</feature>
<comment type="caution">
    <text evidence="9">The sequence shown here is derived from an EMBL/GenBank/DDBJ whole genome shotgun (WGS) entry which is preliminary data.</text>
</comment>
<keyword evidence="4 9" id="KW-0132">Cell division</keyword>
<accession>A0A841EYV0</accession>
<feature type="region of interest" description="Disordered" evidence="8">
    <location>
        <begin position="306"/>
        <end position="325"/>
    </location>
</feature>
<dbReference type="PANTHER" id="PTHR35794:SF2">
    <property type="entry name" value="CELL DIVISION PROTEIN DIVIVA"/>
    <property type="match status" value="1"/>
</dbReference>
<keyword evidence="5 7" id="KW-0175">Coiled coil</keyword>